<reference evidence="2" key="2">
    <citation type="journal article" date="2014" name="BMC Genomics">
        <title>A genomic perspective to assessing quality of mass-reared SIT flies used in Mediterranean fruit fly (Ceratitis capitata) eradication in California.</title>
        <authorList>
            <person name="Calla B."/>
            <person name="Hall B."/>
            <person name="Hou S."/>
            <person name="Geib S.M."/>
        </authorList>
    </citation>
    <scope>NUCLEOTIDE SEQUENCE</scope>
</reference>
<sequence length="361" mass="42849">MMQNHYVNLSDKRSNQLTEIQVTQKQLGIIKQKSLKIDVDLEKQEEATRELEHDIQIYLTKLELLNKKMCNARSQHDAEENECQMEHNELVLKLKDHEMNVLNMEAEIDELQDEIDNYKDLVLDKHRESLSWETKYKLIEETLRWRKDEMSLTSEIGNMKTEIHRMKIRYQQLSRAQEKLAQDLQHGVAHREHIYIAASAKKLAEVKAQRMKTGISTQQKVTDLRNRLKKIQNEISIISDEQLMKVTRDNARICADQKRLNDEIEREKALDEELRRKIDDSLLQKHYNLERIVRKQNRAKSYRRLGVGSTSPKIRSESTLNQLLQKQMEINDNILDVVQHLNTEFPEKKKFFAKITQILRD</sequence>
<gene>
    <name evidence="2" type="primary">CCD40</name>
</gene>
<dbReference type="PANTHER" id="PTHR16275:SF8">
    <property type="entry name" value="COILED-COIL DOMAIN-CONTAINING PROTEIN 40"/>
    <property type="match status" value="1"/>
</dbReference>
<accession>W8AZL6</accession>
<dbReference type="GO" id="GO:0035082">
    <property type="term" value="P:axoneme assembly"/>
    <property type="evidence" value="ECO:0007669"/>
    <property type="project" value="InterPro"/>
</dbReference>
<dbReference type="GO" id="GO:0005737">
    <property type="term" value="C:cytoplasm"/>
    <property type="evidence" value="ECO:0007669"/>
    <property type="project" value="TreeGrafter"/>
</dbReference>
<dbReference type="InterPro" id="IPR037386">
    <property type="entry name" value="CCDC40"/>
</dbReference>
<proteinExistence type="evidence at transcript level"/>
<reference evidence="2" key="1">
    <citation type="submission" date="2013-07" db="EMBL/GenBank/DDBJ databases">
        <authorList>
            <person name="Geib S."/>
        </authorList>
    </citation>
    <scope>NUCLEOTIDE SEQUENCE</scope>
</reference>
<evidence type="ECO:0000256" key="1">
    <source>
        <dbReference type="SAM" id="Coils"/>
    </source>
</evidence>
<evidence type="ECO:0000313" key="2">
    <source>
        <dbReference type="EMBL" id="JAB91682.1"/>
    </source>
</evidence>
<dbReference type="OrthoDB" id="188741at2759"/>
<protein>
    <submittedName>
        <fullName evidence="2">Coiled-coil domain-containing protein 40</fullName>
    </submittedName>
</protein>
<feature type="coiled-coil region" evidence="1">
    <location>
        <begin position="87"/>
        <end position="128"/>
    </location>
</feature>
<dbReference type="EMBL" id="GAMC01014873">
    <property type="protein sequence ID" value="JAB91682.1"/>
    <property type="molecule type" value="mRNA"/>
</dbReference>
<feature type="coiled-coil region" evidence="1">
    <location>
        <begin position="221"/>
        <end position="277"/>
    </location>
</feature>
<name>W8AZL6_CERCA</name>
<dbReference type="PANTHER" id="PTHR16275">
    <property type="entry name" value="COILED-COIL DOMAIN-CONTAINING PROTEIN 40"/>
    <property type="match status" value="1"/>
</dbReference>
<dbReference type="AlphaFoldDB" id="W8AZL6"/>
<keyword evidence="1" id="KW-0175">Coiled coil</keyword>
<organism evidence="2">
    <name type="scientific">Ceratitis capitata</name>
    <name type="common">Mediterranean fruit fly</name>
    <name type="synonym">Tephritis capitata</name>
    <dbReference type="NCBI Taxonomy" id="7213"/>
    <lineage>
        <taxon>Eukaryota</taxon>
        <taxon>Metazoa</taxon>
        <taxon>Ecdysozoa</taxon>
        <taxon>Arthropoda</taxon>
        <taxon>Hexapoda</taxon>
        <taxon>Insecta</taxon>
        <taxon>Pterygota</taxon>
        <taxon>Neoptera</taxon>
        <taxon>Endopterygota</taxon>
        <taxon>Diptera</taxon>
        <taxon>Brachycera</taxon>
        <taxon>Muscomorpha</taxon>
        <taxon>Tephritoidea</taxon>
        <taxon>Tephritidae</taxon>
        <taxon>Ceratitis</taxon>
        <taxon>Ceratitis</taxon>
    </lineage>
</organism>